<feature type="binding site" evidence="9">
    <location>
        <begin position="352"/>
        <end position="355"/>
    </location>
    <ligand>
        <name>GTP</name>
        <dbReference type="ChEBI" id="CHEBI:37565"/>
    </ligand>
</feature>
<evidence type="ECO:0000256" key="4">
    <source>
        <dbReference type="ARBA" id="ARBA00022801"/>
    </source>
</evidence>
<dbReference type="PROSITE" id="PS00300">
    <property type="entry name" value="SRP54"/>
    <property type="match status" value="1"/>
</dbReference>
<comment type="catalytic activity">
    <reaction evidence="8 9">
        <text>GTP + H2O = GDP + phosphate + H(+)</text>
        <dbReference type="Rhea" id="RHEA:19669"/>
        <dbReference type="ChEBI" id="CHEBI:15377"/>
        <dbReference type="ChEBI" id="CHEBI:15378"/>
        <dbReference type="ChEBI" id="CHEBI:37565"/>
        <dbReference type="ChEBI" id="CHEBI:43474"/>
        <dbReference type="ChEBI" id="CHEBI:58189"/>
        <dbReference type="EC" id="3.6.5.4"/>
    </reaction>
</comment>
<sequence>MEIVILAVVIALVAVGLISGLVVSSRKKKQLPPSAPSSTPTITPPAEPRVGEEAETPRDEARRTIEEVGLPGAGTPVEETPVVIEPEVPELEVPEPTAGRLVRLRARLARSQNSLGKGLLTLLSRDNLDEDTWEEIEDTLLTADVGVAPTQELVERLRERVRVLGTRTPDELRTLLREELVTLLGPDLDREVKTEGGDATPGVVMVVGVNGTGKTTTTGKLARVLVADGRSVVLGAADTFRAAAADQLQTWGERVGARTVRGPEGGDPASIAFDAVKEGIAEGADVVLIDTAGRLHTKTGLMDELGKVKRVVEKHGPLDEVLLVLDATTGQNGLVQARVFAEVVDITGIVLTKLDGTAKGGIVIAVQRELGVPVKLIGLGEGPDDLAPFEPGAFVDALIGD</sequence>
<comment type="function">
    <text evidence="9">Involved in targeting and insertion of nascent membrane proteins into the cytoplasmic membrane. Acts as a receptor for the complex formed by the signal recognition particle (SRP) and the ribosome-nascent chain (RNC).</text>
</comment>
<evidence type="ECO:0000256" key="9">
    <source>
        <dbReference type="HAMAP-Rule" id="MF_00920"/>
    </source>
</evidence>
<dbReference type="InterPro" id="IPR036225">
    <property type="entry name" value="SRP/SRP_N"/>
</dbReference>
<dbReference type="SMART" id="SM00382">
    <property type="entry name" value="AAA"/>
    <property type="match status" value="1"/>
</dbReference>
<keyword evidence="5 9" id="KW-0342">GTP-binding</keyword>
<evidence type="ECO:0000256" key="6">
    <source>
        <dbReference type="ARBA" id="ARBA00023136"/>
    </source>
</evidence>
<dbReference type="SMART" id="SM00962">
    <property type="entry name" value="SRP54"/>
    <property type="match status" value="1"/>
</dbReference>
<dbReference type="InterPro" id="IPR003593">
    <property type="entry name" value="AAA+_ATPase"/>
</dbReference>
<gene>
    <name evidence="9 12" type="primary">ftsY</name>
    <name evidence="12" type="ORF">P8A20_09970</name>
</gene>
<keyword evidence="3 9" id="KW-0547">Nucleotide-binding</keyword>
<keyword evidence="2 9" id="KW-0963">Cytoplasm</keyword>
<dbReference type="PANTHER" id="PTHR43134">
    <property type="entry name" value="SIGNAL RECOGNITION PARTICLE RECEPTOR SUBUNIT ALPHA"/>
    <property type="match status" value="1"/>
</dbReference>
<feature type="compositionally biased region" description="Basic and acidic residues" evidence="10">
    <location>
        <begin position="49"/>
        <end position="61"/>
    </location>
</feature>
<feature type="region of interest" description="Disordered" evidence="10">
    <location>
        <begin position="28"/>
        <end position="61"/>
    </location>
</feature>
<dbReference type="SMART" id="SM00963">
    <property type="entry name" value="SRP54_N"/>
    <property type="match status" value="1"/>
</dbReference>
<keyword evidence="7 9" id="KW-0675">Receptor</keyword>
<evidence type="ECO:0000256" key="2">
    <source>
        <dbReference type="ARBA" id="ARBA00022490"/>
    </source>
</evidence>
<keyword evidence="1 9" id="KW-1003">Cell membrane</keyword>
<name>A0ABY9JD33_9ACTN</name>
<accession>A0ABY9JD33</accession>
<dbReference type="SUPFAM" id="SSF52540">
    <property type="entry name" value="P-loop containing nucleoside triphosphate hydrolases"/>
    <property type="match status" value="1"/>
</dbReference>
<reference evidence="12 13" key="1">
    <citation type="submission" date="2023-03" db="EMBL/GenBank/DDBJ databases">
        <title>Isolation and description of six Streptomyces strains from soil environments, able to metabolize different microbial glucans.</title>
        <authorList>
            <person name="Widen T."/>
            <person name="Larsbrink J."/>
        </authorList>
    </citation>
    <scope>NUCLEOTIDE SEQUENCE [LARGE SCALE GENOMIC DNA]</scope>
    <source>
        <strain evidence="12 13">Alt3</strain>
    </source>
</reference>
<comment type="subcellular location">
    <subcellularLocation>
        <location evidence="9">Cell membrane</location>
        <topology evidence="9">Peripheral membrane protein</topology>
        <orientation evidence="9">Cytoplasmic side</orientation>
    </subcellularLocation>
    <subcellularLocation>
        <location evidence="9">Cytoplasm</location>
    </subcellularLocation>
</comment>
<evidence type="ECO:0000259" key="11">
    <source>
        <dbReference type="PROSITE" id="PS00300"/>
    </source>
</evidence>
<comment type="similarity">
    <text evidence="9">Belongs to the GTP-binding SRP family. FtsY subfamily.</text>
</comment>
<organism evidence="12 13">
    <name type="scientific">Streptomyces glycanivorans</name>
    <dbReference type="NCBI Taxonomy" id="3033808"/>
    <lineage>
        <taxon>Bacteria</taxon>
        <taxon>Bacillati</taxon>
        <taxon>Actinomycetota</taxon>
        <taxon>Actinomycetes</taxon>
        <taxon>Kitasatosporales</taxon>
        <taxon>Streptomycetaceae</taxon>
        <taxon>Streptomyces</taxon>
    </lineage>
</organism>
<dbReference type="Pfam" id="PF00448">
    <property type="entry name" value="SRP54"/>
    <property type="match status" value="1"/>
</dbReference>
<dbReference type="HAMAP" id="MF_00920">
    <property type="entry name" value="FtsY"/>
    <property type="match status" value="1"/>
</dbReference>
<evidence type="ECO:0000256" key="5">
    <source>
        <dbReference type="ARBA" id="ARBA00023134"/>
    </source>
</evidence>
<protein>
    <recommendedName>
        <fullName evidence="9">Signal recognition particle receptor FtsY</fullName>
        <shortName evidence="9">SRP receptor</shortName>
        <ecNumber evidence="9">3.6.5.4</ecNumber>
    </recommendedName>
</protein>
<keyword evidence="13" id="KW-1185">Reference proteome</keyword>
<dbReference type="Gene3D" id="1.20.120.140">
    <property type="entry name" value="Signal recognition particle SRP54, nucleotide-binding domain"/>
    <property type="match status" value="1"/>
</dbReference>
<feature type="binding site" evidence="9">
    <location>
        <begin position="290"/>
        <end position="294"/>
    </location>
    <ligand>
        <name>GTP</name>
        <dbReference type="ChEBI" id="CHEBI:37565"/>
    </ligand>
</feature>
<evidence type="ECO:0000256" key="10">
    <source>
        <dbReference type="SAM" id="MobiDB-lite"/>
    </source>
</evidence>
<evidence type="ECO:0000256" key="7">
    <source>
        <dbReference type="ARBA" id="ARBA00023170"/>
    </source>
</evidence>
<comment type="subunit">
    <text evidence="9">Part of the signal recognition particle protein translocation system, which is composed of SRP and FtsY.</text>
</comment>
<dbReference type="EC" id="3.6.5.4" evidence="9"/>
<evidence type="ECO:0000313" key="12">
    <source>
        <dbReference type="EMBL" id="WLQ63901.1"/>
    </source>
</evidence>
<evidence type="ECO:0000256" key="3">
    <source>
        <dbReference type="ARBA" id="ARBA00022741"/>
    </source>
</evidence>
<dbReference type="InterPro" id="IPR000897">
    <property type="entry name" value="SRP54_GTPase_dom"/>
</dbReference>
<evidence type="ECO:0000256" key="8">
    <source>
        <dbReference type="ARBA" id="ARBA00048027"/>
    </source>
</evidence>
<evidence type="ECO:0000256" key="1">
    <source>
        <dbReference type="ARBA" id="ARBA00022475"/>
    </source>
</evidence>
<dbReference type="InterPro" id="IPR042101">
    <property type="entry name" value="SRP54_N_sf"/>
</dbReference>
<dbReference type="NCBIfam" id="TIGR00064">
    <property type="entry name" value="ftsY"/>
    <property type="match status" value="1"/>
</dbReference>
<dbReference type="Proteomes" id="UP001224433">
    <property type="component" value="Chromosome"/>
</dbReference>
<feature type="domain" description="SRP54-type proteins GTP-binding" evidence="11">
    <location>
        <begin position="373"/>
        <end position="386"/>
    </location>
</feature>
<proteinExistence type="inferred from homology"/>
<dbReference type="Gene3D" id="3.40.50.300">
    <property type="entry name" value="P-loop containing nucleotide triphosphate hydrolases"/>
    <property type="match status" value="1"/>
</dbReference>
<feature type="binding site" evidence="9">
    <location>
        <begin position="208"/>
        <end position="215"/>
    </location>
    <ligand>
        <name>GTP</name>
        <dbReference type="ChEBI" id="CHEBI:37565"/>
    </ligand>
</feature>
<dbReference type="InterPro" id="IPR013822">
    <property type="entry name" value="Signal_recog_particl_SRP54_hlx"/>
</dbReference>
<keyword evidence="6 9" id="KW-0472">Membrane</keyword>
<dbReference type="InterPro" id="IPR004390">
    <property type="entry name" value="SR_rcpt_FtsY"/>
</dbReference>
<keyword evidence="4 9" id="KW-0378">Hydrolase</keyword>
<dbReference type="Pfam" id="PF02881">
    <property type="entry name" value="SRP54_N"/>
    <property type="match status" value="1"/>
</dbReference>
<evidence type="ECO:0000313" key="13">
    <source>
        <dbReference type="Proteomes" id="UP001224433"/>
    </source>
</evidence>
<dbReference type="InterPro" id="IPR027417">
    <property type="entry name" value="P-loop_NTPase"/>
</dbReference>
<dbReference type="RefSeq" id="WP_147959699.1">
    <property type="nucleotide sequence ID" value="NZ_CP120983.1"/>
</dbReference>
<dbReference type="EMBL" id="CP120983">
    <property type="protein sequence ID" value="WLQ63901.1"/>
    <property type="molecule type" value="Genomic_DNA"/>
</dbReference>
<dbReference type="PANTHER" id="PTHR43134:SF1">
    <property type="entry name" value="SIGNAL RECOGNITION PARTICLE RECEPTOR SUBUNIT ALPHA"/>
    <property type="match status" value="1"/>
</dbReference>
<dbReference type="SUPFAM" id="SSF47364">
    <property type="entry name" value="Domain of the SRP/SRP receptor G-proteins"/>
    <property type="match status" value="1"/>
</dbReference>